<dbReference type="AlphaFoldDB" id="A0A8T3CBT0"/>
<dbReference type="PANTHER" id="PTHR37255">
    <property type="entry name" value="OS07G0669600 PROTEIN"/>
    <property type="match status" value="1"/>
</dbReference>
<organism evidence="2 3">
    <name type="scientific">Dendrobium nobile</name>
    <name type="common">Orchid</name>
    <dbReference type="NCBI Taxonomy" id="94219"/>
    <lineage>
        <taxon>Eukaryota</taxon>
        <taxon>Viridiplantae</taxon>
        <taxon>Streptophyta</taxon>
        <taxon>Embryophyta</taxon>
        <taxon>Tracheophyta</taxon>
        <taxon>Spermatophyta</taxon>
        <taxon>Magnoliopsida</taxon>
        <taxon>Liliopsida</taxon>
        <taxon>Asparagales</taxon>
        <taxon>Orchidaceae</taxon>
        <taxon>Epidendroideae</taxon>
        <taxon>Malaxideae</taxon>
        <taxon>Dendrobiinae</taxon>
        <taxon>Dendrobium</taxon>
    </lineage>
</organism>
<protein>
    <submittedName>
        <fullName evidence="2">Uncharacterized protein</fullName>
    </submittedName>
</protein>
<dbReference type="Proteomes" id="UP000829196">
    <property type="component" value="Unassembled WGS sequence"/>
</dbReference>
<proteinExistence type="predicted"/>
<feature type="compositionally biased region" description="Basic residues" evidence="1">
    <location>
        <begin position="225"/>
        <end position="242"/>
    </location>
</feature>
<gene>
    <name evidence="2" type="ORF">KFK09_000410</name>
</gene>
<dbReference type="PANTHER" id="PTHR37255:SF1">
    <property type="entry name" value="OS07G0669600 PROTEIN"/>
    <property type="match status" value="1"/>
</dbReference>
<dbReference type="EMBL" id="JAGYWB010000001">
    <property type="protein sequence ID" value="KAI0530862.1"/>
    <property type="molecule type" value="Genomic_DNA"/>
</dbReference>
<evidence type="ECO:0000313" key="2">
    <source>
        <dbReference type="EMBL" id="KAI0530862.1"/>
    </source>
</evidence>
<evidence type="ECO:0000313" key="3">
    <source>
        <dbReference type="Proteomes" id="UP000829196"/>
    </source>
</evidence>
<comment type="caution">
    <text evidence="2">The sequence shown here is derived from an EMBL/GenBank/DDBJ whole genome shotgun (WGS) entry which is preliminary data.</text>
</comment>
<sequence length="242" mass="27311">MKFPMIPEPTTFLVVLSPKVTLPPILNKSCYSELHYGPPRIPRDEAGAEWMKILAKTSDELFGVANSHHSLRFHYEPYQGGGLFFPRSSWRLARTWPPDHRRGFVEPPLVRCQQVRLAHPNGPIATNKAAALAKFLERKLHQSGGLNSIDPKLLELAVKNAKETVNASNVGASSSGRVVRHVSSFGDTSEEVCEDLHDKNIEEDKKLKKTKHRVSINSNREAKVLKKKKTCKKSKRKKKFKT</sequence>
<reference evidence="2" key="1">
    <citation type="journal article" date="2022" name="Front. Genet.">
        <title>Chromosome-Scale Assembly of the Dendrobium nobile Genome Provides Insights Into the Molecular Mechanism of the Biosynthesis of the Medicinal Active Ingredient of Dendrobium.</title>
        <authorList>
            <person name="Xu Q."/>
            <person name="Niu S.-C."/>
            <person name="Li K.-L."/>
            <person name="Zheng P.-J."/>
            <person name="Zhang X.-J."/>
            <person name="Jia Y."/>
            <person name="Liu Y."/>
            <person name="Niu Y.-X."/>
            <person name="Yu L.-H."/>
            <person name="Chen D.-F."/>
            <person name="Zhang G.-Q."/>
        </authorList>
    </citation>
    <scope>NUCLEOTIDE SEQUENCE</scope>
    <source>
        <tissue evidence="2">Leaf</tissue>
    </source>
</reference>
<dbReference type="OrthoDB" id="1931944at2759"/>
<evidence type="ECO:0000256" key="1">
    <source>
        <dbReference type="SAM" id="MobiDB-lite"/>
    </source>
</evidence>
<feature type="region of interest" description="Disordered" evidence="1">
    <location>
        <begin position="203"/>
        <end position="242"/>
    </location>
</feature>
<accession>A0A8T3CBT0</accession>
<keyword evidence="3" id="KW-1185">Reference proteome</keyword>
<name>A0A8T3CBT0_DENNO</name>